<proteinExistence type="inferred from homology"/>
<evidence type="ECO:0000256" key="13">
    <source>
        <dbReference type="SAM" id="MobiDB-lite"/>
    </source>
</evidence>
<dbReference type="FunCoup" id="A0A6P5IW22">
    <property type="interactions" value="1085"/>
</dbReference>
<dbReference type="GO" id="GO:0005634">
    <property type="term" value="C:nucleus"/>
    <property type="evidence" value="ECO:0007669"/>
    <property type="project" value="UniProtKB-SubCell"/>
</dbReference>
<keyword evidence="8 11" id="KW-0131">Cell cycle</keyword>
<dbReference type="InterPro" id="IPR005550">
    <property type="entry name" value="Kinetochore_Ndc80"/>
</dbReference>
<name>A0A6P5IW22_PHACI</name>
<sequence length="649" mass="74682">MKRSSVSIGAAGRQSMQALRSQDFNKQGLYTPQTKERPTFGKLNTSRLTPGTSTSERKISFFGKRTSGPGSRNSLLGIFGGVEKIKDPRPLNDKAFIQQYIRQLCEFLTENGYAFSVNMKSLQSPSVKDFLKIFTFIFDFLSPSYELPDSKFEEEIPRILKDLGFVWYPFTLPKSSMYTVGAPHTWPHVVAGLNWLIDCVKLIFACKQSSPSFDDGQPWGGESEDGIMHNKLFLDYTVKCYENFMTGADSFEDLDTELHSKLKDLFNIDDAKLESLASENKRLTEEIARLEREKENEPNRLISLRKVKASLKADVQKYQAYMNNLESHSVILDQKLGVLNEEAPNGELELEAVKQENARLQSIIDIQKYSTADIERIHHERNEFQQTIKKLTTELETEQKQLWNEELKYARSKEAIEAQLAEYHKLARKVKLIPKSAENSKGHDFEIKFNPEAGTNYHVKYRTQIYIPLKEFLNQYEEGINKVLHKKMGSEETLEQVNTMVTEVKRSTKMLNDEVQKLKDLKQQKLKEAEEKDRKCTTEVESLDKHKHLLESGVNEGLSEALSELDDIQQQYQLVLQTTTEERRKVSNNLQHLLEMVATHVGCVEKHLEDQIVKVDKECEEFIAEDFLENIKEAVDKYKKKASVISSTE</sequence>
<keyword evidence="3 11" id="KW-0132">Cell division</keyword>
<dbReference type="Pfam" id="PF18077">
    <property type="entry name" value="DUF5595"/>
    <property type="match status" value="1"/>
</dbReference>
<evidence type="ECO:0000256" key="4">
    <source>
        <dbReference type="ARBA" id="ARBA00022776"/>
    </source>
</evidence>
<evidence type="ECO:0000256" key="1">
    <source>
        <dbReference type="ARBA" id="ARBA00007050"/>
    </source>
</evidence>
<dbReference type="CTD" id="10403"/>
<evidence type="ECO:0000256" key="8">
    <source>
        <dbReference type="ARBA" id="ARBA00023306"/>
    </source>
</evidence>
<keyword evidence="17" id="KW-1185">Reference proteome</keyword>
<comment type="subcellular location">
    <subcellularLocation>
        <location evidence="11">Chromosome</location>
        <location evidence="11">Centromere</location>
        <location evidence="11">Kinetochore</location>
    </subcellularLocation>
    <subcellularLocation>
        <location evidence="11">Nucleus</location>
    </subcellularLocation>
</comment>
<feature type="coiled-coil region" evidence="12">
    <location>
        <begin position="374"/>
        <end position="408"/>
    </location>
</feature>
<evidence type="ECO:0000259" key="15">
    <source>
        <dbReference type="Pfam" id="PF18077"/>
    </source>
</evidence>
<evidence type="ECO:0000256" key="3">
    <source>
        <dbReference type="ARBA" id="ARBA00022618"/>
    </source>
</evidence>
<evidence type="ECO:0000256" key="12">
    <source>
        <dbReference type="SAM" id="Coils"/>
    </source>
</evidence>
<gene>
    <name evidence="18" type="primary">NDC80</name>
</gene>
<keyword evidence="7 11" id="KW-0539">Nucleus</keyword>
<dbReference type="Pfam" id="PF24487">
    <property type="entry name" value="NDC80_loop"/>
    <property type="match status" value="1"/>
</dbReference>
<dbReference type="GO" id="GO:0031262">
    <property type="term" value="C:Ndc80 complex"/>
    <property type="evidence" value="ECO:0007669"/>
    <property type="project" value="UniProtKB-UniRule"/>
</dbReference>
<dbReference type="InterPro" id="IPR038273">
    <property type="entry name" value="Ndc80_sf"/>
</dbReference>
<dbReference type="Gene3D" id="1.10.418.30">
    <property type="entry name" value="Ncd80 complex, Ncd80 subunit"/>
    <property type="match status" value="1"/>
</dbReference>
<feature type="compositionally biased region" description="Polar residues" evidence="13">
    <location>
        <begin position="14"/>
        <end position="33"/>
    </location>
</feature>
<dbReference type="PANTHER" id="PTHR10643:SF2">
    <property type="entry name" value="KINETOCHORE PROTEIN NDC80 HOMOLOG"/>
    <property type="match status" value="1"/>
</dbReference>
<evidence type="ECO:0000259" key="14">
    <source>
        <dbReference type="Pfam" id="PF03801"/>
    </source>
</evidence>
<feature type="domain" description="Kinetochore protein NDC80 loop region" evidence="16">
    <location>
        <begin position="385"/>
        <end position="617"/>
    </location>
</feature>
<keyword evidence="9 11" id="KW-0137">Centromere</keyword>
<dbReference type="GO" id="GO:0005737">
    <property type="term" value="C:cytoplasm"/>
    <property type="evidence" value="ECO:0007669"/>
    <property type="project" value="UniProtKB-ARBA"/>
</dbReference>
<evidence type="ECO:0000256" key="5">
    <source>
        <dbReference type="ARBA" id="ARBA00022838"/>
    </source>
</evidence>
<keyword evidence="4 11" id="KW-0498">Mitosis</keyword>
<comment type="similarity">
    <text evidence="1 11">Belongs to the NDC80/HEC1 family.</text>
</comment>
<dbReference type="Proteomes" id="UP000515140">
    <property type="component" value="Unplaced"/>
</dbReference>
<feature type="domain" description="Kinetochore protein Ndc80 CH" evidence="14">
    <location>
        <begin position="57"/>
        <end position="203"/>
    </location>
</feature>
<dbReference type="InterPro" id="IPR057091">
    <property type="entry name" value="NDC80_loop"/>
</dbReference>
<protein>
    <recommendedName>
        <fullName evidence="11">Kinetochore protein NDC80</fullName>
    </recommendedName>
</protein>
<evidence type="ECO:0000256" key="7">
    <source>
        <dbReference type="ARBA" id="ARBA00023242"/>
    </source>
</evidence>
<feature type="compositionally biased region" description="Polar residues" evidence="13">
    <location>
        <begin position="42"/>
        <end position="54"/>
    </location>
</feature>
<dbReference type="InParanoid" id="A0A6P5IW22"/>
<dbReference type="InterPro" id="IPR055260">
    <property type="entry name" value="Ndc80_CH"/>
</dbReference>
<reference evidence="18" key="1">
    <citation type="submission" date="2025-08" db="UniProtKB">
        <authorList>
            <consortium name="RefSeq"/>
        </authorList>
    </citation>
    <scope>IDENTIFICATION</scope>
    <source>
        <tissue evidence="18">Spleen</tissue>
    </source>
</reference>
<dbReference type="GeneID" id="110197081"/>
<comment type="subunit">
    <text evidence="11">Component of the NDC80 complex.</text>
</comment>
<evidence type="ECO:0000256" key="11">
    <source>
        <dbReference type="RuleBase" id="RU368072"/>
    </source>
</evidence>
<dbReference type="GO" id="GO:0007051">
    <property type="term" value="P:spindle organization"/>
    <property type="evidence" value="ECO:0007669"/>
    <property type="project" value="UniProtKB-ARBA"/>
</dbReference>
<dbReference type="InterPro" id="IPR040967">
    <property type="entry name" value="DUF5595"/>
</dbReference>
<keyword evidence="5 11" id="KW-0995">Kinetochore</keyword>
<dbReference type="Gene3D" id="6.10.250.1950">
    <property type="match status" value="1"/>
</dbReference>
<dbReference type="GO" id="GO:0051301">
    <property type="term" value="P:cell division"/>
    <property type="evidence" value="ECO:0007669"/>
    <property type="project" value="UniProtKB-UniRule"/>
</dbReference>
<dbReference type="AlphaFoldDB" id="A0A6P5IW22"/>
<dbReference type="PANTHER" id="PTHR10643">
    <property type="entry name" value="KINETOCHORE PROTEIN NDC80"/>
    <property type="match status" value="1"/>
</dbReference>
<dbReference type="FunFam" id="1.10.418.30:FF:000002">
    <property type="entry name" value="NDC80, kinetochore complex component"/>
    <property type="match status" value="1"/>
</dbReference>
<feature type="region of interest" description="Disordered" evidence="13">
    <location>
        <begin position="1"/>
        <end position="55"/>
    </location>
</feature>
<comment type="function">
    <text evidence="10">Acts as a component of the essential kinetochore-associated NDC80 complex, which is required for chromosome segregation and spindle checkpoint activity. Required for kinetochore integrity and the organization of stable microtubule binding sites in the outer plate of the kinetochore. The NDC80 complex synergistically enhances the affinity of the SKA1 complex for microtubules and may allow the NDC80 complex to track depolymerizing microtubules. Plays a role in chromosome congression and is essential for the end-on attachment of the kinetochores to spindle microtubules.</text>
</comment>
<evidence type="ECO:0000313" key="18">
    <source>
        <dbReference type="RefSeq" id="XP_020826342.1"/>
    </source>
</evidence>
<dbReference type="KEGG" id="pcw:110197081"/>
<feature type="coiled-coil region" evidence="12">
    <location>
        <begin position="273"/>
        <end position="328"/>
    </location>
</feature>
<accession>A0A6P5IW22</accession>
<dbReference type="Pfam" id="PF03801">
    <property type="entry name" value="Ndc80_HEC"/>
    <property type="match status" value="1"/>
</dbReference>
<organism evidence="17 18">
    <name type="scientific">Phascolarctos cinereus</name>
    <name type="common">Koala</name>
    <dbReference type="NCBI Taxonomy" id="38626"/>
    <lineage>
        <taxon>Eukaryota</taxon>
        <taxon>Metazoa</taxon>
        <taxon>Chordata</taxon>
        <taxon>Craniata</taxon>
        <taxon>Vertebrata</taxon>
        <taxon>Euteleostomi</taxon>
        <taxon>Mammalia</taxon>
        <taxon>Metatheria</taxon>
        <taxon>Diprotodontia</taxon>
        <taxon>Phascolarctidae</taxon>
        <taxon>Phascolarctos</taxon>
    </lineage>
</organism>
<evidence type="ECO:0000256" key="6">
    <source>
        <dbReference type="ARBA" id="ARBA00023054"/>
    </source>
</evidence>
<evidence type="ECO:0000259" key="16">
    <source>
        <dbReference type="Pfam" id="PF24487"/>
    </source>
</evidence>
<dbReference type="GO" id="GO:0051315">
    <property type="term" value="P:attachment of mitotic spindle microtubules to kinetochore"/>
    <property type="evidence" value="ECO:0007669"/>
    <property type="project" value="UniProtKB-UniRule"/>
</dbReference>
<feature type="coiled-coil region" evidence="12">
    <location>
        <begin position="504"/>
        <end position="596"/>
    </location>
</feature>
<dbReference type="RefSeq" id="XP_020826342.1">
    <property type="nucleotide sequence ID" value="XM_020970683.1"/>
</dbReference>
<evidence type="ECO:0000256" key="9">
    <source>
        <dbReference type="ARBA" id="ARBA00023328"/>
    </source>
</evidence>
<keyword evidence="6 12" id="KW-0175">Coiled coil</keyword>
<evidence type="ECO:0000256" key="2">
    <source>
        <dbReference type="ARBA" id="ARBA00022454"/>
    </source>
</evidence>
<keyword evidence="2 11" id="KW-0158">Chromosome</keyword>
<dbReference type="GO" id="GO:0005813">
    <property type="term" value="C:centrosome"/>
    <property type="evidence" value="ECO:0007669"/>
    <property type="project" value="UniProtKB-ARBA"/>
</dbReference>
<evidence type="ECO:0000256" key="10">
    <source>
        <dbReference type="ARBA" id="ARBA00058194"/>
    </source>
</evidence>
<feature type="domain" description="DUF5595" evidence="15">
    <location>
        <begin position="222"/>
        <end position="293"/>
    </location>
</feature>
<evidence type="ECO:0000313" key="17">
    <source>
        <dbReference type="Proteomes" id="UP000515140"/>
    </source>
</evidence>